<reference evidence="1 2" key="1">
    <citation type="journal article" date="2020" name="ISME J.">
        <title>Uncovering the hidden diversity of litter-decomposition mechanisms in mushroom-forming fungi.</title>
        <authorList>
            <person name="Floudas D."/>
            <person name="Bentzer J."/>
            <person name="Ahren D."/>
            <person name="Johansson T."/>
            <person name="Persson P."/>
            <person name="Tunlid A."/>
        </authorList>
    </citation>
    <scope>NUCLEOTIDE SEQUENCE [LARGE SCALE GENOMIC DNA]</scope>
    <source>
        <strain evidence="1 2">CBS 406.79</strain>
    </source>
</reference>
<evidence type="ECO:0000313" key="2">
    <source>
        <dbReference type="Proteomes" id="UP000518752"/>
    </source>
</evidence>
<dbReference type="AlphaFoldDB" id="A0A8H5HWT9"/>
<proteinExistence type="predicted"/>
<dbReference type="Proteomes" id="UP000518752">
    <property type="component" value="Unassembled WGS sequence"/>
</dbReference>
<sequence>MTVQLPFELWWKILNYLPSDKNIIQLGSVNRVFLEIARQLRYRALEINKVDNVTNKHQLQIIRSFSLGHHVRYLSIRPWSLSILLLGGSRHGPIKKLLSAVNIARPIFGYFERRKQTRKMKNVDKQVDLIVSTMRTLEYVREFELLFGYKEFHVEALTAILYTLAICPFNRTLTKLSLWVPVNRLDCLTPVILPALESLDVKLYHVHTSKVDNTEGYLGHLAVYISGLSQTLRTLSISSTILILSLDFSRFFYRLCEADFPLLHTFHFRIAGHGSVELSGFMLKTGHNLRDLELCHLFSSSHDPPSWITNILTTRGLINTFSSLNSLYLGCEFLPGKLTLLLALISSVASQLESFSFEYTLLTLEEVEMVIRALSCSSPSPLRHLVIESQFLSPSIFGLLASEFPQLETLKINYETLSSTLALAEEDALLTILNLPPVKTLFYRELVIFSEAGVYAEWRLSRLRLCCVLRRHVLYIVDTTITSALDPNAFRTCFPSLVDCACSTAVPTFLIS</sequence>
<accession>A0A8H5HWT9</accession>
<protein>
    <recommendedName>
        <fullName evidence="3">F-box domain-containing protein</fullName>
    </recommendedName>
</protein>
<dbReference type="EMBL" id="JAACJN010000012">
    <property type="protein sequence ID" value="KAF5391017.1"/>
    <property type="molecule type" value="Genomic_DNA"/>
</dbReference>
<gene>
    <name evidence="1" type="ORF">D9757_004023</name>
</gene>
<evidence type="ECO:0000313" key="1">
    <source>
        <dbReference type="EMBL" id="KAF5391017.1"/>
    </source>
</evidence>
<evidence type="ECO:0008006" key="3">
    <source>
        <dbReference type="Google" id="ProtNLM"/>
    </source>
</evidence>
<dbReference type="OrthoDB" id="2915292at2759"/>
<organism evidence="1 2">
    <name type="scientific">Collybiopsis confluens</name>
    <dbReference type="NCBI Taxonomy" id="2823264"/>
    <lineage>
        <taxon>Eukaryota</taxon>
        <taxon>Fungi</taxon>
        <taxon>Dikarya</taxon>
        <taxon>Basidiomycota</taxon>
        <taxon>Agaricomycotina</taxon>
        <taxon>Agaricomycetes</taxon>
        <taxon>Agaricomycetidae</taxon>
        <taxon>Agaricales</taxon>
        <taxon>Marasmiineae</taxon>
        <taxon>Omphalotaceae</taxon>
        <taxon>Collybiopsis</taxon>
    </lineage>
</organism>
<name>A0A8H5HWT9_9AGAR</name>
<keyword evidence="2" id="KW-1185">Reference proteome</keyword>
<comment type="caution">
    <text evidence="1">The sequence shown here is derived from an EMBL/GenBank/DDBJ whole genome shotgun (WGS) entry which is preliminary data.</text>
</comment>